<feature type="compositionally biased region" description="Low complexity" evidence="1">
    <location>
        <begin position="63"/>
        <end position="76"/>
    </location>
</feature>
<keyword evidence="3" id="KW-1185">Reference proteome</keyword>
<evidence type="ECO:0000313" key="2">
    <source>
        <dbReference type="EMBL" id="KAJ8775489.1"/>
    </source>
</evidence>
<feature type="region of interest" description="Disordered" evidence="1">
    <location>
        <begin position="146"/>
        <end position="227"/>
    </location>
</feature>
<organism evidence="2 3">
    <name type="scientific">Eschrichtius robustus</name>
    <name type="common">California gray whale</name>
    <name type="synonym">Eschrichtius gibbosus</name>
    <dbReference type="NCBI Taxonomy" id="9764"/>
    <lineage>
        <taxon>Eukaryota</taxon>
        <taxon>Metazoa</taxon>
        <taxon>Chordata</taxon>
        <taxon>Craniata</taxon>
        <taxon>Vertebrata</taxon>
        <taxon>Euteleostomi</taxon>
        <taxon>Mammalia</taxon>
        <taxon>Eutheria</taxon>
        <taxon>Laurasiatheria</taxon>
        <taxon>Artiodactyla</taxon>
        <taxon>Whippomorpha</taxon>
        <taxon>Cetacea</taxon>
        <taxon>Mysticeti</taxon>
        <taxon>Eschrichtiidae</taxon>
        <taxon>Eschrichtius</taxon>
    </lineage>
</organism>
<dbReference type="Proteomes" id="UP001159641">
    <property type="component" value="Unassembled WGS sequence"/>
</dbReference>
<proteinExistence type="predicted"/>
<dbReference type="AlphaFoldDB" id="A0AB34GB40"/>
<accession>A0AB34GB40</accession>
<sequence length="227" mass="23696">MQGTRVRALVREDPTCHGATKPGLCQDAQPLLQLGTPFPSSELPHNQSQSSTLSPPSRPIPSPHSSTIPSGSHFSQSPPPSDLPSPSPFFSPCLFSLAAGSRTPARVLKRPRPPLGVLTISPRCSSPGYAGFPHSLLSSLPFRVPAPKPAGNWSPGGHGLQLPEGSTVKLGGGEGSKLGGLRKRTTLNSQEVERGPDSAGAQSAPARRTGSWSAASSILARSPWKRD</sequence>
<name>A0AB34GB40_ESCRO</name>
<protein>
    <submittedName>
        <fullName evidence="2">Uncharacterized protein</fullName>
    </submittedName>
</protein>
<reference evidence="2 3" key="1">
    <citation type="submission" date="2022-11" db="EMBL/GenBank/DDBJ databases">
        <title>Whole genome sequence of Eschrichtius robustus ER-17-0199.</title>
        <authorList>
            <person name="Bruniche-Olsen A."/>
            <person name="Black A.N."/>
            <person name="Fields C.J."/>
            <person name="Walden K."/>
            <person name="Dewoody J.A."/>
        </authorList>
    </citation>
    <scope>NUCLEOTIDE SEQUENCE [LARGE SCALE GENOMIC DNA]</scope>
    <source>
        <strain evidence="2">ER-17-0199</strain>
        <tissue evidence="2">Blubber</tissue>
    </source>
</reference>
<comment type="caution">
    <text evidence="2">The sequence shown here is derived from an EMBL/GenBank/DDBJ whole genome shotgun (WGS) entry which is preliminary data.</text>
</comment>
<feature type="compositionally biased region" description="Pro residues" evidence="1">
    <location>
        <begin position="77"/>
        <end position="86"/>
    </location>
</feature>
<gene>
    <name evidence="2" type="ORF">J1605_016339</name>
</gene>
<evidence type="ECO:0000256" key="1">
    <source>
        <dbReference type="SAM" id="MobiDB-lite"/>
    </source>
</evidence>
<dbReference type="EMBL" id="JAIQCJ010002661">
    <property type="protein sequence ID" value="KAJ8775489.1"/>
    <property type="molecule type" value="Genomic_DNA"/>
</dbReference>
<feature type="region of interest" description="Disordered" evidence="1">
    <location>
        <begin position="1"/>
        <end position="86"/>
    </location>
</feature>
<evidence type="ECO:0000313" key="3">
    <source>
        <dbReference type="Proteomes" id="UP001159641"/>
    </source>
</evidence>